<accession>A0ABW3GUQ3</accession>
<sequence length="92" mass="10465">MKIILNQRDGVIKGIVGKSSVPQALQEDEVEVVVQDKRLIEAFQEGEEIIYDPVTEHFYVQPIVHIDPEKQVLYEAIANLHEEIQELKRGGA</sequence>
<evidence type="ECO:0000313" key="1">
    <source>
        <dbReference type="EMBL" id="MFD0942881.1"/>
    </source>
</evidence>
<keyword evidence="2" id="KW-1185">Reference proteome</keyword>
<organism evidence="1 2">
    <name type="scientific">Savagea faecisuis</name>
    <dbReference type="NCBI Taxonomy" id="1274803"/>
    <lineage>
        <taxon>Bacteria</taxon>
        <taxon>Bacillati</taxon>
        <taxon>Bacillota</taxon>
        <taxon>Bacilli</taxon>
        <taxon>Bacillales</taxon>
        <taxon>Caryophanaceae</taxon>
        <taxon>Savagea</taxon>
    </lineage>
</organism>
<reference evidence="2" key="1">
    <citation type="journal article" date="2019" name="Int. J. Syst. Evol. Microbiol.">
        <title>The Global Catalogue of Microorganisms (GCM) 10K type strain sequencing project: providing services to taxonomists for standard genome sequencing and annotation.</title>
        <authorList>
            <consortium name="The Broad Institute Genomics Platform"/>
            <consortium name="The Broad Institute Genome Sequencing Center for Infectious Disease"/>
            <person name="Wu L."/>
            <person name="Ma J."/>
        </authorList>
    </citation>
    <scope>NUCLEOTIDE SEQUENCE [LARGE SCALE GENOMIC DNA]</scope>
    <source>
        <strain evidence="2">CCUG 63563</strain>
    </source>
</reference>
<dbReference type="RefSeq" id="WP_381009866.1">
    <property type="nucleotide sequence ID" value="NZ_JBHTJF010000016.1"/>
</dbReference>
<comment type="caution">
    <text evidence="1">The sequence shown here is derived from an EMBL/GenBank/DDBJ whole genome shotgun (WGS) entry which is preliminary data.</text>
</comment>
<protein>
    <submittedName>
        <fullName evidence="1">Uncharacterized protein</fullName>
    </submittedName>
</protein>
<proteinExistence type="predicted"/>
<evidence type="ECO:0000313" key="2">
    <source>
        <dbReference type="Proteomes" id="UP001596976"/>
    </source>
</evidence>
<name>A0ABW3GUQ3_9BACL</name>
<dbReference type="EMBL" id="JBHTJF010000016">
    <property type="protein sequence ID" value="MFD0942881.1"/>
    <property type="molecule type" value="Genomic_DNA"/>
</dbReference>
<dbReference type="Proteomes" id="UP001596976">
    <property type="component" value="Unassembled WGS sequence"/>
</dbReference>
<gene>
    <name evidence="1" type="ORF">ACFQ0V_03755</name>
</gene>